<reference evidence="2" key="1">
    <citation type="submission" date="2005-09" db="EMBL/GenBank/DDBJ databases">
        <title>Annotation of the Aspergillus terreus NIH2624 genome.</title>
        <authorList>
            <person name="Birren B.W."/>
            <person name="Lander E.S."/>
            <person name="Galagan J.E."/>
            <person name="Nusbaum C."/>
            <person name="Devon K."/>
            <person name="Henn M."/>
            <person name="Ma L.-J."/>
            <person name="Jaffe D.B."/>
            <person name="Butler J."/>
            <person name="Alvarez P."/>
            <person name="Gnerre S."/>
            <person name="Grabherr M."/>
            <person name="Kleber M."/>
            <person name="Mauceli E.W."/>
            <person name="Brockman W."/>
            <person name="Rounsley S."/>
            <person name="Young S.K."/>
            <person name="LaButti K."/>
            <person name="Pushparaj V."/>
            <person name="DeCaprio D."/>
            <person name="Crawford M."/>
            <person name="Koehrsen M."/>
            <person name="Engels R."/>
            <person name="Montgomery P."/>
            <person name="Pearson M."/>
            <person name="Howarth C."/>
            <person name="Larson L."/>
            <person name="Luoma S."/>
            <person name="White J."/>
            <person name="Alvarado L."/>
            <person name="Kodira C.D."/>
            <person name="Zeng Q."/>
            <person name="Oleary S."/>
            <person name="Yandava C."/>
            <person name="Denning D.W."/>
            <person name="Nierman W.C."/>
            <person name="Milne T."/>
            <person name="Madden K."/>
        </authorList>
    </citation>
    <scope>NUCLEOTIDE SEQUENCE [LARGE SCALE GENOMIC DNA]</scope>
    <source>
        <strain evidence="2">NIH 2624 / FGSC A1156</strain>
    </source>
</reference>
<name>Q0CV27_ASPTN</name>
<protein>
    <submittedName>
        <fullName evidence="1">Uncharacterized protein</fullName>
    </submittedName>
</protein>
<dbReference type="HOGENOM" id="CLU_2120625_0_0_1"/>
<sequence length="114" mass="12513">MDDWGTLPRVDKFSNHHDASGLGHQAAVRWTLEEHRFRNHRGWFGTTCRKAPWPHGRPGARTALHHAGHVLPGTNDRCPMPAGVKIQKVCCSRAPSMCGWYVRASVGAGALPVG</sequence>
<dbReference type="GeneID" id="4316483"/>
<dbReference type="Proteomes" id="UP000007963">
    <property type="component" value="Unassembled WGS sequence"/>
</dbReference>
<dbReference type="VEuPathDB" id="FungiDB:ATEG_02457"/>
<evidence type="ECO:0000313" key="1">
    <source>
        <dbReference type="EMBL" id="EAU37419.1"/>
    </source>
</evidence>
<dbReference type="EMBL" id="CH476596">
    <property type="protein sequence ID" value="EAU37419.1"/>
    <property type="molecule type" value="Genomic_DNA"/>
</dbReference>
<proteinExistence type="predicted"/>
<evidence type="ECO:0000313" key="2">
    <source>
        <dbReference type="Proteomes" id="UP000007963"/>
    </source>
</evidence>
<dbReference type="AlphaFoldDB" id="Q0CV27"/>
<gene>
    <name evidence="1" type="ORF">ATEG_02457</name>
</gene>
<organism evidence="1 2">
    <name type="scientific">Aspergillus terreus (strain NIH 2624 / FGSC A1156)</name>
    <dbReference type="NCBI Taxonomy" id="341663"/>
    <lineage>
        <taxon>Eukaryota</taxon>
        <taxon>Fungi</taxon>
        <taxon>Dikarya</taxon>
        <taxon>Ascomycota</taxon>
        <taxon>Pezizomycotina</taxon>
        <taxon>Eurotiomycetes</taxon>
        <taxon>Eurotiomycetidae</taxon>
        <taxon>Eurotiales</taxon>
        <taxon>Aspergillaceae</taxon>
        <taxon>Aspergillus</taxon>
        <taxon>Aspergillus subgen. Circumdati</taxon>
    </lineage>
</organism>
<dbReference type="RefSeq" id="XP_001211635.1">
    <property type="nucleotide sequence ID" value="XM_001211635.1"/>
</dbReference>
<accession>Q0CV27</accession>